<evidence type="ECO:0000313" key="4">
    <source>
        <dbReference type="Proteomes" id="UP000829685"/>
    </source>
</evidence>
<keyword evidence="4" id="KW-1185">Reference proteome</keyword>
<dbReference type="Proteomes" id="UP000829685">
    <property type="component" value="Unassembled WGS sequence"/>
</dbReference>
<comment type="caution">
    <text evidence="3">The sequence shown here is derived from an EMBL/GenBank/DDBJ whole genome shotgun (WGS) entry which is preliminary data.</text>
</comment>
<sequence>MVSKSLITALIAAPLVLAGPIVRDGLDTTPSQVTPQYGEYNSLADHSASAARALARIADFDVKRSAEKLAEEGRQKGKKTDGKKHDGGGHKKEDKKKAGARAEEKHDDVGSMLGSNARHLLTERMTDVASQAKKKDGEDKNKQGEEKKGDGSADHKTTDTGKDGQHGNDKHSHAE</sequence>
<reference evidence="3" key="1">
    <citation type="submission" date="2021-03" db="EMBL/GenBank/DDBJ databases">
        <title>Revisited historic fungal species revealed as producer of novel bioactive compounds through whole genome sequencing and comparative genomics.</title>
        <authorList>
            <person name="Vignolle G.A."/>
            <person name="Hochenegger N."/>
            <person name="Mach R.L."/>
            <person name="Mach-Aigner A.R."/>
            <person name="Javad Rahimi M."/>
            <person name="Salim K.A."/>
            <person name="Chan C.M."/>
            <person name="Lim L.B.L."/>
            <person name="Cai F."/>
            <person name="Druzhinina I.S."/>
            <person name="U'Ren J.M."/>
            <person name="Derntl C."/>
        </authorList>
    </citation>
    <scope>NUCLEOTIDE SEQUENCE</scope>
    <source>
        <strain evidence="3">TUCIM 5799</strain>
    </source>
</reference>
<proteinExistence type="predicted"/>
<dbReference type="AlphaFoldDB" id="A0A9P9WI38"/>
<feature type="compositionally biased region" description="Basic and acidic residues" evidence="1">
    <location>
        <begin position="68"/>
        <end position="109"/>
    </location>
</feature>
<accession>A0A9P9WI38</accession>
<dbReference type="EMBL" id="JAFIMR010000023">
    <property type="protein sequence ID" value="KAI1864644.1"/>
    <property type="molecule type" value="Genomic_DNA"/>
</dbReference>
<evidence type="ECO:0000256" key="1">
    <source>
        <dbReference type="SAM" id="MobiDB-lite"/>
    </source>
</evidence>
<feature type="signal peptide" evidence="2">
    <location>
        <begin position="1"/>
        <end position="18"/>
    </location>
</feature>
<feature type="region of interest" description="Disordered" evidence="1">
    <location>
        <begin position="68"/>
        <end position="175"/>
    </location>
</feature>
<organism evidence="3 4">
    <name type="scientific">Neoarthrinium moseri</name>
    <dbReference type="NCBI Taxonomy" id="1658444"/>
    <lineage>
        <taxon>Eukaryota</taxon>
        <taxon>Fungi</taxon>
        <taxon>Dikarya</taxon>
        <taxon>Ascomycota</taxon>
        <taxon>Pezizomycotina</taxon>
        <taxon>Sordariomycetes</taxon>
        <taxon>Xylariomycetidae</taxon>
        <taxon>Amphisphaeriales</taxon>
        <taxon>Apiosporaceae</taxon>
        <taxon>Neoarthrinium</taxon>
    </lineage>
</organism>
<feature type="chain" id="PRO_5040409813" evidence="2">
    <location>
        <begin position="19"/>
        <end position="175"/>
    </location>
</feature>
<protein>
    <submittedName>
        <fullName evidence="3">Uncharacterized protein</fullName>
    </submittedName>
</protein>
<evidence type="ECO:0000313" key="3">
    <source>
        <dbReference type="EMBL" id="KAI1864644.1"/>
    </source>
</evidence>
<gene>
    <name evidence="3" type="ORF">JX265_008368</name>
</gene>
<evidence type="ECO:0000256" key="2">
    <source>
        <dbReference type="SAM" id="SignalP"/>
    </source>
</evidence>
<feature type="compositionally biased region" description="Basic and acidic residues" evidence="1">
    <location>
        <begin position="133"/>
        <end position="175"/>
    </location>
</feature>
<name>A0A9P9WI38_9PEZI</name>
<keyword evidence="2" id="KW-0732">Signal</keyword>